<accession>A0A1H6BZU2</accession>
<dbReference type="Proteomes" id="UP000236743">
    <property type="component" value="Unassembled WGS sequence"/>
</dbReference>
<name>A0A1H6BZU2_9HYPH</name>
<dbReference type="EMBL" id="FNUY01000008">
    <property type="protein sequence ID" value="SEG66182.1"/>
    <property type="molecule type" value="Genomic_DNA"/>
</dbReference>
<sequence>MGQILQFRLPTRQNEASSVASLDLLSAVDFALRDLADIASHITLDAVREQAIACRQMLEEAYQAELDGVA</sequence>
<proteinExistence type="predicted"/>
<organism evidence="1 2">
    <name type="scientific">Bosea lathyri</name>
    <dbReference type="NCBI Taxonomy" id="1036778"/>
    <lineage>
        <taxon>Bacteria</taxon>
        <taxon>Pseudomonadati</taxon>
        <taxon>Pseudomonadota</taxon>
        <taxon>Alphaproteobacteria</taxon>
        <taxon>Hyphomicrobiales</taxon>
        <taxon>Boseaceae</taxon>
        <taxon>Bosea</taxon>
    </lineage>
</organism>
<gene>
    <name evidence="1" type="ORF">SAMN04488115_108244</name>
</gene>
<evidence type="ECO:0000313" key="1">
    <source>
        <dbReference type="EMBL" id="SEG66182.1"/>
    </source>
</evidence>
<dbReference type="RefSeq" id="WP_103874189.1">
    <property type="nucleotide sequence ID" value="NZ_FNUY01000008.1"/>
</dbReference>
<evidence type="ECO:0000313" key="2">
    <source>
        <dbReference type="Proteomes" id="UP000236743"/>
    </source>
</evidence>
<keyword evidence="2" id="KW-1185">Reference proteome</keyword>
<dbReference type="OrthoDB" id="8163663at2"/>
<protein>
    <submittedName>
        <fullName evidence="1">Uncharacterized protein</fullName>
    </submittedName>
</protein>
<reference evidence="1 2" key="1">
    <citation type="submission" date="2016-10" db="EMBL/GenBank/DDBJ databases">
        <authorList>
            <person name="de Groot N.N."/>
        </authorList>
    </citation>
    <scope>NUCLEOTIDE SEQUENCE [LARGE SCALE GENOMIC DNA]</scope>
    <source>
        <strain evidence="1 2">DSM 26656</strain>
    </source>
</reference>
<dbReference type="AlphaFoldDB" id="A0A1H6BZU2"/>